<comment type="caution">
    <text evidence="1">The sequence shown here is derived from an EMBL/GenBank/DDBJ whole genome shotgun (WGS) entry which is preliminary data.</text>
</comment>
<proteinExistence type="predicted"/>
<evidence type="ECO:0000313" key="2">
    <source>
        <dbReference type="Proteomes" id="UP001416858"/>
    </source>
</evidence>
<sequence length="57" mass="6054">MEADLTNSGSRDFDKLNEQGFTSIPVLVLYPIAGPRLGFDGGTPELEVVSAVARSSQ</sequence>
<gene>
    <name evidence="1" type="ORF">Rcae01_06802</name>
</gene>
<organism evidence="1 2">
    <name type="scientific">Novipirellula caenicola</name>
    <dbReference type="NCBI Taxonomy" id="1536901"/>
    <lineage>
        <taxon>Bacteria</taxon>
        <taxon>Pseudomonadati</taxon>
        <taxon>Planctomycetota</taxon>
        <taxon>Planctomycetia</taxon>
        <taxon>Pirellulales</taxon>
        <taxon>Pirellulaceae</taxon>
        <taxon>Novipirellula</taxon>
    </lineage>
</organism>
<keyword evidence="2" id="KW-1185">Reference proteome</keyword>
<dbReference type="Proteomes" id="UP001416858">
    <property type="component" value="Unassembled WGS sequence"/>
</dbReference>
<reference evidence="1 2" key="1">
    <citation type="submission" date="2024-02" db="EMBL/GenBank/DDBJ databases">
        <title>Rhodopirellula caenicola NBRC 110016.</title>
        <authorList>
            <person name="Ichikawa N."/>
            <person name="Katano-Makiyama Y."/>
            <person name="Hidaka K."/>
        </authorList>
    </citation>
    <scope>NUCLEOTIDE SEQUENCE [LARGE SCALE GENOMIC DNA]</scope>
    <source>
        <strain evidence="1 2">NBRC 110016</strain>
    </source>
</reference>
<name>A0ABP9W1M5_9BACT</name>
<accession>A0ABP9W1M5</accession>
<evidence type="ECO:0000313" key="1">
    <source>
        <dbReference type="EMBL" id="GAA5511284.1"/>
    </source>
</evidence>
<dbReference type="EMBL" id="BAABRO010000070">
    <property type="protein sequence ID" value="GAA5511284.1"/>
    <property type="molecule type" value="Genomic_DNA"/>
</dbReference>
<protein>
    <submittedName>
        <fullName evidence="1">Uncharacterized protein</fullName>
    </submittedName>
</protein>